<dbReference type="InterPro" id="IPR045469">
    <property type="entry name" value="Nis1"/>
</dbReference>
<protein>
    <recommendedName>
        <fullName evidence="4">Phosphatidylglycerol/phosphatidylinositol transfer protein</fullName>
    </recommendedName>
</protein>
<feature type="signal peptide" evidence="1">
    <location>
        <begin position="1"/>
        <end position="18"/>
    </location>
</feature>
<name>A0A0C9VPX1_9AGAM</name>
<gene>
    <name evidence="2" type="ORF">HYDPIDRAFT_32931</name>
</gene>
<sequence>MKFSTLFALPVLATAALAQQILIKSPVAGSKVGEGSKITVEIERPDFQSSSQEVAVVIAMNMCRPTCFPGQSLGHILYNGPFNPQVPNPNPDHLQPFQNFTVQVPPGFMGNSVLTVTHVALIGAGPIAWMEEQNVTLVVL</sequence>
<dbReference type="AlphaFoldDB" id="A0A0C9VPX1"/>
<dbReference type="Pfam" id="PF19271">
    <property type="entry name" value="Nis1"/>
    <property type="match status" value="1"/>
</dbReference>
<dbReference type="EMBL" id="KN839882">
    <property type="protein sequence ID" value="KIJ59710.1"/>
    <property type="molecule type" value="Genomic_DNA"/>
</dbReference>
<proteinExistence type="predicted"/>
<keyword evidence="1" id="KW-0732">Signal</keyword>
<dbReference type="Proteomes" id="UP000053820">
    <property type="component" value="Unassembled WGS sequence"/>
</dbReference>
<evidence type="ECO:0008006" key="4">
    <source>
        <dbReference type="Google" id="ProtNLM"/>
    </source>
</evidence>
<reference evidence="2 3" key="1">
    <citation type="submission" date="2014-04" db="EMBL/GenBank/DDBJ databases">
        <title>Evolutionary Origins and Diversification of the Mycorrhizal Mutualists.</title>
        <authorList>
            <consortium name="DOE Joint Genome Institute"/>
            <consortium name="Mycorrhizal Genomics Consortium"/>
            <person name="Kohler A."/>
            <person name="Kuo A."/>
            <person name="Nagy L.G."/>
            <person name="Floudas D."/>
            <person name="Copeland A."/>
            <person name="Barry K.W."/>
            <person name="Cichocki N."/>
            <person name="Veneault-Fourrey C."/>
            <person name="LaButti K."/>
            <person name="Lindquist E.A."/>
            <person name="Lipzen A."/>
            <person name="Lundell T."/>
            <person name="Morin E."/>
            <person name="Murat C."/>
            <person name="Riley R."/>
            <person name="Ohm R."/>
            <person name="Sun H."/>
            <person name="Tunlid A."/>
            <person name="Henrissat B."/>
            <person name="Grigoriev I.V."/>
            <person name="Hibbett D.S."/>
            <person name="Martin F."/>
        </authorList>
    </citation>
    <scope>NUCLEOTIDE SEQUENCE [LARGE SCALE GENOMIC DNA]</scope>
    <source>
        <strain evidence="2 3">MD-312</strain>
    </source>
</reference>
<evidence type="ECO:0000313" key="2">
    <source>
        <dbReference type="EMBL" id="KIJ59710.1"/>
    </source>
</evidence>
<feature type="chain" id="PRO_5002204768" description="Phosphatidylglycerol/phosphatidylinositol transfer protein" evidence="1">
    <location>
        <begin position="19"/>
        <end position="140"/>
    </location>
</feature>
<keyword evidence="3" id="KW-1185">Reference proteome</keyword>
<accession>A0A0C9VPX1</accession>
<dbReference type="OrthoDB" id="2667694at2759"/>
<dbReference type="HOGENOM" id="CLU_137500_1_2_1"/>
<organism evidence="2 3">
    <name type="scientific">Hydnomerulius pinastri MD-312</name>
    <dbReference type="NCBI Taxonomy" id="994086"/>
    <lineage>
        <taxon>Eukaryota</taxon>
        <taxon>Fungi</taxon>
        <taxon>Dikarya</taxon>
        <taxon>Basidiomycota</taxon>
        <taxon>Agaricomycotina</taxon>
        <taxon>Agaricomycetes</taxon>
        <taxon>Agaricomycetidae</taxon>
        <taxon>Boletales</taxon>
        <taxon>Boletales incertae sedis</taxon>
        <taxon>Leucogyrophana</taxon>
    </lineage>
</organism>
<evidence type="ECO:0000256" key="1">
    <source>
        <dbReference type="SAM" id="SignalP"/>
    </source>
</evidence>
<evidence type="ECO:0000313" key="3">
    <source>
        <dbReference type="Proteomes" id="UP000053820"/>
    </source>
</evidence>